<dbReference type="Gene3D" id="2.60.40.4050">
    <property type="match status" value="1"/>
</dbReference>
<proteinExistence type="inferred from homology"/>
<feature type="domain" description="Trimeric autotransporter adhesin YadA-like head" evidence="12">
    <location>
        <begin position="339"/>
        <end position="365"/>
    </location>
</feature>
<evidence type="ECO:0000256" key="9">
    <source>
        <dbReference type="ARBA" id="ARBA00023136"/>
    </source>
</evidence>
<feature type="domain" description="Trimeric autotransporter adhesin YadA-like stalk" evidence="13">
    <location>
        <begin position="1158"/>
        <end position="1184"/>
    </location>
</feature>
<organism evidence="15 16">
    <name type="scientific">Dyella monticola</name>
    <dbReference type="NCBI Taxonomy" id="1927958"/>
    <lineage>
        <taxon>Bacteria</taxon>
        <taxon>Pseudomonadati</taxon>
        <taxon>Pseudomonadota</taxon>
        <taxon>Gammaproteobacteria</taxon>
        <taxon>Lysobacterales</taxon>
        <taxon>Rhodanobacteraceae</taxon>
        <taxon>Dyella</taxon>
    </lineage>
</organism>
<keyword evidence="10" id="KW-0998">Cell outer membrane</keyword>
<comment type="subcellular location">
    <subcellularLocation>
        <location evidence="2">Cell outer membrane</location>
    </subcellularLocation>
    <subcellularLocation>
        <location evidence="1">Cell surface</location>
    </subcellularLocation>
</comment>
<evidence type="ECO:0000313" key="15">
    <source>
        <dbReference type="EMBL" id="RDS79965.1"/>
    </source>
</evidence>
<evidence type="ECO:0000256" key="3">
    <source>
        <dbReference type="ARBA" id="ARBA00005848"/>
    </source>
</evidence>
<feature type="domain" description="Trimeric autotransporter adhesin YadA-like head" evidence="12">
    <location>
        <begin position="639"/>
        <end position="663"/>
    </location>
</feature>
<dbReference type="GO" id="GO:0015031">
    <property type="term" value="P:protein transport"/>
    <property type="evidence" value="ECO:0007669"/>
    <property type="project" value="UniProtKB-KW"/>
</dbReference>
<evidence type="ECO:0000313" key="16">
    <source>
        <dbReference type="Proteomes" id="UP000254258"/>
    </source>
</evidence>
<feature type="domain" description="Trimeric autotransporter adhesin YadA-like head" evidence="12">
    <location>
        <begin position="104"/>
        <end position="129"/>
    </location>
</feature>
<comment type="similarity">
    <text evidence="3">Belongs to the autotransporter-2 (AT-2) (TC 1.B.40) family.</text>
</comment>
<evidence type="ECO:0000256" key="5">
    <source>
        <dbReference type="ARBA" id="ARBA00022452"/>
    </source>
</evidence>
<accession>A0A370WVH7</accession>
<feature type="domain" description="Trimeric autotransporter adhesin YadA-like head" evidence="12">
    <location>
        <begin position="316"/>
        <end position="335"/>
    </location>
</feature>
<gene>
    <name evidence="15" type="ORF">DWU98_16130</name>
</gene>
<feature type="domain" description="Trimeric autotransporter adhesin YadA-like C-terminal membrane anchor" evidence="11">
    <location>
        <begin position="1221"/>
        <end position="1272"/>
    </location>
</feature>
<evidence type="ECO:0000256" key="10">
    <source>
        <dbReference type="ARBA" id="ARBA00023237"/>
    </source>
</evidence>
<evidence type="ECO:0000259" key="13">
    <source>
        <dbReference type="Pfam" id="PF05662"/>
    </source>
</evidence>
<feature type="domain" description="Trimeric autotransporter adhesin YadA-like head" evidence="12">
    <location>
        <begin position="135"/>
        <end position="156"/>
    </location>
</feature>
<feature type="domain" description="Trimeric autotransporter adhesin YadA-like stalk" evidence="13">
    <location>
        <begin position="505"/>
        <end position="539"/>
    </location>
</feature>
<dbReference type="InterPro" id="IPR008635">
    <property type="entry name" value="Coiled_stalk_dom"/>
</dbReference>
<dbReference type="InterPro" id="IPR045584">
    <property type="entry name" value="Pilin-like"/>
</dbReference>
<evidence type="ECO:0000259" key="11">
    <source>
        <dbReference type="Pfam" id="PF03895"/>
    </source>
</evidence>
<keyword evidence="7" id="KW-0732">Signal</keyword>
<name>A0A370WVH7_9GAMM</name>
<keyword evidence="8" id="KW-0653">Protein transport</keyword>
<dbReference type="Gene3D" id="3.30.1300.30">
    <property type="entry name" value="GSPII I/J protein-like"/>
    <property type="match status" value="1"/>
</dbReference>
<dbReference type="SUPFAM" id="SSF54523">
    <property type="entry name" value="Pili subunits"/>
    <property type="match status" value="1"/>
</dbReference>
<dbReference type="Gene3D" id="2.150.10.10">
    <property type="entry name" value="Serralysin-like metalloprotease, C-terminal"/>
    <property type="match status" value="7"/>
</dbReference>
<keyword evidence="4" id="KW-0813">Transport</keyword>
<dbReference type="AlphaFoldDB" id="A0A370WVH7"/>
<keyword evidence="16" id="KW-1185">Reference proteome</keyword>
<feature type="domain" description="Trimeric autotransporter adhesin YadA-like head" evidence="12">
    <location>
        <begin position="285"/>
        <end position="309"/>
    </location>
</feature>
<evidence type="ECO:0000259" key="12">
    <source>
        <dbReference type="Pfam" id="PF05658"/>
    </source>
</evidence>
<keyword evidence="6" id="KW-0812">Transmembrane</keyword>
<dbReference type="Pfam" id="PF05662">
    <property type="entry name" value="YadA_stalk"/>
    <property type="match status" value="7"/>
</dbReference>
<dbReference type="InterPro" id="IPR005594">
    <property type="entry name" value="YadA_C"/>
</dbReference>
<feature type="domain" description="Trimeric autotransporter adhesin YadA-like stalk" evidence="13">
    <location>
        <begin position="999"/>
        <end position="1038"/>
    </location>
</feature>
<feature type="domain" description="Trimeric autotransporter adhesin YadA-like stalk" evidence="13">
    <location>
        <begin position="941"/>
        <end position="962"/>
    </location>
</feature>
<evidence type="ECO:0000256" key="1">
    <source>
        <dbReference type="ARBA" id="ARBA00004241"/>
    </source>
</evidence>
<feature type="domain" description="Trimeric autotransporter adhesin YadA-like head" evidence="12">
    <location>
        <begin position="1113"/>
        <end position="1139"/>
    </location>
</feature>
<dbReference type="CDD" id="cd12820">
    <property type="entry name" value="LbR_YadA-like"/>
    <property type="match status" value="1"/>
</dbReference>
<dbReference type="EMBL" id="QRBE01000010">
    <property type="protein sequence ID" value="RDS79965.1"/>
    <property type="molecule type" value="Genomic_DNA"/>
</dbReference>
<keyword evidence="5" id="KW-1134">Transmembrane beta strand</keyword>
<feature type="domain" description="Trimeric autotransporter adhesin YadA-like stalk" evidence="13">
    <location>
        <begin position="782"/>
        <end position="817"/>
    </location>
</feature>
<feature type="domain" description="Trimeric autotransporter adhesin YadA-like head" evidence="12">
    <location>
        <begin position="1086"/>
        <end position="1107"/>
    </location>
</feature>
<evidence type="ECO:0008006" key="17">
    <source>
        <dbReference type="Google" id="ProtNLM"/>
    </source>
</evidence>
<feature type="domain" description="Trimeric autotransporter adhesin YadA-like head" evidence="12">
    <location>
        <begin position="212"/>
        <end position="233"/>
    </location>
</feature>
<protein>
    <recommendedName>
        <fullName evidence="17">Adhesin</fullName>
    </recommendedName>
</protein>
<evidence type="ECO:0000256" key="4">
    <source>
        <dbReference type="ARBA" id="ARBA00022448"/>
    </source>
</evidence>
<evidence type="ECO:0000259" key="14">
    <source>
        <dbReference type="Pfam" id="PF13018"/>
    </source>
</evidence>
<evidence type="ECO:0000256" key="7">
    <source>
        <dbReference type="ARBA" id="ARBA00022729"/>
    </source>
</evidence>
<dbReference type="Pfam" id="PF05658">
    <property type="entry name" value="YadA_head"/>
    <property type="match status" value="12"/>
</dbReference>
<dbReference type="Proteomes" id="UP000254258">
    <property type="component" value="Unassembled WGS sequence"/>
</dbReference>
<dbReference type="InterPro" id="IPR011049">
    <property type="entry name" value="Serralysin-like_metalloprot_C"/>
</dbReference>
<sequence length="1272" mass="123526">MEVVRMNTIYRIVFNAATGTWVVASELAKGPKKKASKTALAATFAALWATAGGLHAQGYAAGTSANASPVGNLNNGNCYLITNAIFNCKNNVYGAAVGSNAVAGNGSVAFGDHAQTDGNFFATAVGGYSHALPWATAVGASAMAEGQASVAIGLNSKTALNAFYTVAIGSSALASGTTQGAVALGANSNSTNGSVALGSGATASNGGGAWSALAAGQNSKATGDGAAAVGSSASAAGVGALAMGRGATTAYNYGTAIGSGANAGQSWGIALGQGARTLLNGSGAGYGSMAIGTNALATGIYNIALGQSAVTDGASVNSIAMGTSAHSSNAYAIAIEGAASGDHATAIGSGANAAATYSLAIGQQAVASATANNSVGLGYFANVSAANAVALGSNSVANVDNTVSVGSSTNQRKIVNVAAGTQANDAVNVSQLNPLVSALGGNASINPTTGAVTGPTYTLDGNNYTNVGAALLAINAKSGAGNPLNVAYDDEAKDVVTLLGKNGTQIKNVADAQVDSDAVNLGQLKSGLTGATRYFKANGLNDGTDDASATGARSVAVGAGAAATGSDAIAMGSGASASGTGSLAIGQGASATGPDGITEVIAIGARSSVSGTNSNAFGAGANVEGVASDAFGSGATVSASGSVAVGYQATATGANSVALGAFSLADRDNVVSVGDSTLRRKIVNLDAGIAATDAVNVSQLQGITNALGGGATVNPISGEIVPPDYTVQQTLYRDVGGAVVAIDDNLTAIHGTLADTVVYDDGVHNSLTLGGVSGQPPVALRNVADGAVHLTSTDAINGSQLFGVSNSLANALGGNAGVDGRGYVTAPSYTFDGTNYSTVGLALDAINNFAAQSTSNTASTLSAMNAQISTFDAKITDVNNQLTQVQSRQSKVATAMTATDPVNDGQSLVQQATAGENVTVGKDTDGAAIDFADKDGNTRTLSNVSAGVADTDAVNMGQLKSAGLVDSDGTMLDAMVYDPGSNRGSVTLGGVGAAAPVVLTNVADGKNQYDAVNVGQLTGVQSDLQNQINSVNNQVTSIDGRVTHLESNGARSDASDAAAPVPADAATVAAAANGAGVTLGTNAQSTAESGTAVGQSAQASGNHATAVAANASATGANATAIGAGANASADNSVALGANSVATQANSVSVGSAGNERTVTNVAAGVARTDAANWGQVQDAVNGVQDWAKQRFTQLDKRINSMGAMSAAYGQMAFSAQGIDQPNKVGVGVGTQNGQSAIAVGYSRQIKPNFNVSFGGSASANDVSVGVGMAVGW</sequence>
<evidence type="ECO:0000256" key="8">
    <source>
        <dbReference type="ARBA" id="ARBA00022927"/>
    </source>
</evidence>
<dbReference type="GO" id="GO:0009986">
    <property type="term" value="C:cell surface"/>
    <property type="evidence" value="ECO:0007669"/>
    <property type="project" value="UniProtKB-SubCell"/>
</dbReference>
<dbReference type="InterPro" id="IPR008640">
    <property type="entry name" value="Adhesin_Head_dom"/>
</dbReference>
<dbReference type="Pfam" id="PF03895">
    <property type="entry name" value="YadA_anchor"/>
    <property type="match status" value="1"/>
</dbReference>
<feature type="domain" description="Trimeric autotransporter adhesin YadA-like head" evidence="12">
    <location>
        <begin position="549"/>
        <end position="575"/>
    </location>
</feature>
<evidence type="ECO:0000256" key="2">
    <source>
        <dbReference type="ARBA" id="ARBA00004442"/>
    </source>
</evidence>
<comment type="caution">
    <text evidence="15">The sequence shown here is derived from an EMBL/GenBank/DDBJ whole genome shotgun (WGS) entry which is preliminary data.</text>
</comment>
<feature type="domain" description="Trimeric autotransporter adhesin YadA-like head" evidence="12">
    <location>
        <begin position="369"/>
        <end position="395"/>
    </location>
</feature>
<feature type="domain" description="Trimeric autotransporter adhesin YadA-like head" evidence="12">
    <location>
        <begin position="577"/>
        <end position="596"/>
    </location>
</feature>
<feature type="domain" description="Trimeric autotransporter adhesin YadA-like stalk" evidence="13">
    <location>
        <begin position="681"/>
        <end position="712"/>
    </location>
</feature>
<dbReference type="GO" id="GO:0009279">
    <property type="term" value="C:cell outer membrane"/>
    <property type="evidence" value="ECO:0007669"/>
    <property type="project" value="UniProtKB-SubCell"/>
</dbReference>
<feature type="domain" description="Trimeric autotransporter adhesin YadA-like stalk" evidence="13">
    <location>
        <begin position="413"/>
        <end position="443"/>
    </location>
</feature>
<dbReference type="Pfam" id="PF13018">
    <property type="entry name" value="ESPR"/>
    <property type="match status" value="1"/>
</dbReference>
<keyword evidence="9" id="KW-0472">Membrane</keyword>
<reference evidence="15 16" key="1">
    <citation type="submission" date="2018-07" db="EMBL/GenBank/DDBJ databases">
        <title>Dyella monticola sp. nov. and Dyella psychrodurans sp. nov. isolated from monsoon evergreen broad-leaved forest soil of Dinghu Mountain, China.</title>
        <authorList>
            <person name="Gao Z."/>
            <person name="Qiu L."/>
        </authorList>
    </citation>
    <scope>NUCLEOTIDE SEQUENCE [LARGE SCALE GENOMIC DNA]</scope>
    <source>
        <strain evidence="15 16">4G-K06</strain>
    </source>
</reference>
<evidence type="ECO:0000256" key="6">
    <source>
        <dbReference type="ARBA" id="ARBA00022692"/>
    </source>
</evidence>
<dbReference type="InterPro" id="IPR024973">
    <property type="entry name" value="ESPR"/>
</dbReference>
<dbReference type="SUPFAM" id="SSF101967">
    <property type="entry name" value="Adhesin YadA, collagen-binding domain"/>
    <property type="match status" value="5"/>
</dbReference>
<feature type="domain" description="ESPR" evidence="14">
    <location>
        <begin position="6"/>
        <end position="47"/>
    </location>
</feature>